<dbReference type="InterPro" id="IPR050313">
    <property type="entry name" value="Carb_Metab_HTH_regulators"/>
</dbReference>
<gene>
    <name evidence="5" type="ORF">MIZ03_2005</name>
</gene>
<keyword evidence="2" id="KW-0238">DNA-binding</keyword>
<dbReference type="PROSITE" id="PS51000">
    <property type="entry name" value="HTH_DEOR_2"/>
    <property type="match status" value="1"/>
</dbReference>
<evidence type="ECO:0000313" key="5">
    <source>
        <dbReference type="EMBL" id="BCO27118.1"/>
    </source>
</evidence>
<dbReference type="PANTHER" id="PTHR30363:SF44">
    <property type="entry name" value="AGA OPERON TRANSCRIPTIONAL REPRESSOR-RELATED"/>
    <property type="match status" value="1"/>
</dbReference>
<organism evidence="5 6">
    <name type="scientific">Rhodoferax lithotrophicus</name>
    <dbReference type="NCBI Taxonomy" id="2798804"/>
    <lineage>
        <taxon>Bacteria</taxon>
        <taxon>Pseudomonadati</taxon>
        <taxon>Pseudomonadota</taxon>
        <taxon>Betaproteobacteria</taxon>
        <taxon>Burkholderiales</taxon>
        <taxon>Comamonadaceae</taxon>
        <taxon>Rhodoferax</taxon>
    </lineage>
</organism>
<evidence type="ECO:0000256" key="3">
    <source>
        <dbReference type="ARBA" id="ARBA00023163"/>
    </source>
</evidence>
<dbReference type="SMART" id="SM01134">
    <property type="entry name" value="DeoRC"/>
    <property type="match status" value="1"/>
</dbReference>
<dbReference type="EMBL" id="AP024238">
    <property type="protein sequence ID" value="BCO27118.1"/>
    <property type="molecule type" value="Genomic_DNA"/>
</dbReference>
<sequence length="258" mass="28122">MLPDQRYQRIRALLANFQQVSTDRIATDLDVSRETVRRDVAVLESLGELRRIHGGIKRPEPEPESPLDVRAKAYCNEKRAIVRAAAKLLHPGQAVFIDAGSTVSLLADELTSLRGLTIITNSFDVGLKLSAPDGQGQQRHCVHVLGGRPTVSIAANYGDATVAEVMRWRVDWAMLSPVGITADQGASSYEPAEALLARAMSTQARHTVILADHSKIGQSSRVSFCSVDKIYQLITNKRAQHLAHLATLRDAGCKVVLA</sequence>
<dbReference type="SMART" id="SM00420">
    <property type="entry name" value="HTH_DEOR"/>
    <property type="match status" value="1"/>
</dbReference>
<evidence type="ECO:0000256" key="1">
    <source>
        <dbReference type="ARBA" id="ARBA00023015"/>
    </source>
</evidence>
<reference evidence="5 6" key="1">
    <citation type="journal article" date="2021" name="Microbiol. Spectr.">
        <title>A Single Bacterium Capable of Oxidation and Reduction of Iron at Circumneutral pH.</title>
        <authorList>
            <person name="Kato S."/>
            <person name="Ohkuma M."/>
        </authorList>
    </citation>
    <scope>NUCLEOTIDE SEQUENCE [LARGE SCALE GENOMIC DNA]</scope>
    <source>
        <strain evidence="5 6">MIZ03</strain>
    </source>
</reference>
<feature type="domain" description="HTH deoR-type" evidence="4">
    <location>
        <begin position="3"/>
        <end position="58"/>
    </location>
</feature>
<dbReference type="PANTHER" id="PTHR30363">
    <property type="entry name" value="HTH-TYPE TRANSCRIPTIONAL REGULATOR SRLR-RELATED"/>
    <property type="match status" value="1"/>
</dbReference>
<dbReference type="PROSITE" id="PS00894">
    <property type="entry name" value="HTH_DEOR_1"/>
    <property type="match status" value="1"/>
</dbReference>
<dbReference type="InterPro" id="IPR001034">
    <property type="entry name" value="DeoR_HTH"/>
</dbReference>
<protein>
    <submittedName>
        <fullName evidence="5">HTH-type transcriptional repressor GlcR</fullName>
    </submittedName>
</protein>
<dbReference type="InterPro" id="IPR036390">
    <property type="entry name" value="WH_DNA-bd_sf"/>
</dbReference>
<dbReference type="RefSeq" id="WP_223911645.1">
    <property type="nucleotide sequence ID" value="NZ_AP024238.1"/>
</dbReference>
<proteinExistence type="predicted"/>
<dbReference type="InterPro" id="IPR036388">
    <property type="entry name" value="WH-like_DNA-bd_sf"/>
</dbReference>
<name>A0ABN6D6C5_9BURK</name>
<evidence type="ECO:0000313" key="6">
    <source>
        <dbReference type="Proteomes" id="UP000824366"/>
    </source>
</evidence>
<dbReference type="InterPro" id="IPR018356">
    <property type="entry name" value="Tscrpt_reg_HTH_DeoR_CS"/>
</dbReference>
<dbReference type="PRINTS" id="PR00037">
    <property type="entry name" value="HTHLACR"/>
</dbReference>
<accession>A0ABN6D6C5</accession>
<dbReference type="Gene3D" id="1.10.10.10">
    <property type="entry name" value="Winged helix-like DNA-binding domain superfamily/Winged helix DNA-binding domain"/>
    <property type="match status" value="1"/>
</dbReference>
<dbReference type="Proteomes" id="UP000824366">
    <property type="component" value="Chromosome"/>
</dbReference>
<dbReference type="InterPro" id="IPR037171">
    <property type="entry name" value="NagB/RpiA_transferase-like"/>
</dbReference>
<dbReference type="SUPFAM" id="SSF100950">
    <property type="entry name" value="NagB/RpiA/CoA transferase-like"/>
    <property type="match status" value="1"/>
</dbReference>
<dbReference type="InterPro" id="IPR014036">
    <property type="entry name" value="DeoR-like_C"/>
</dbReference>
<keyword evidence="6" id="KW-1185">Reference proteome</keyword>
<evidence type="ECO:0000259" key="4">
    <source>
        <dbReference type="PROSITE" id="PS51000"/>
    </source>
</evidence>
<dbReference type="Pfam" id="PF08220">
    <property type="entry name" value="HTH_DeoR"/>
    <property type="match status" value="1"/>
</dbReference>
<dbReference type="Gene3D" id="3.40.50.1360">
    <property type="match status" value="1"/>
</dbReference>
<keyword evidence="3" id="KW-0804">Transcription</keyword>
<dbReference type="Pfam" id="PF00455">
    <property type="entry name" value="DeoRC"/>
    <property type="match status" value="1"/>
</dbReference>
<evidence type="ECO:0000256" key="2">
    <source>
        <dbReference type="ARBA" id="ARBA00023125"/>
    </source>
</evidence>
<dbReference type="SUPFAM" id="SSF46785">
    <property type="entry name" value="Winged helix' DNA-binding domain"/>
    <property type="match status" value="1"/>
</dbReference>
<keyword evidence="1" id="KW-0805">Transcription regulation</keyword>